<comment type="function">
    <text evidence="15 18">Core subunit of the mitochondrial membrane respiratory chain NADH dehydrogenase (Complex I) which catalyzes electron transfer from NADH through the respiratory chain, using ubiquinone as an electron acceptor. Essential for the catalytic activity and assembly of complex I.</text>
</comment>
<feature type="transmembrane region" description="Helical" evidence="18">
    <location>
        <begin position="116"/>
        <end position="133"/>
    </location>
</feature>
<dbReference type="GO" id="GO:0008137">
    <property type="term" value="F:NADH dehydrogenase (ubiquinone) activity"/>
    <property type="evidence" value="ECO:0007669"/>
    <property type="project" value="UniProtKB-UniRule"/>
</dbReference>
<comment type="subunit">
    <text evidence="16">Core subunit of respiratory chain NADH dehydrogenase (Complex I) which is composed of 45 different subunits.</text>
</comment>
<dbReference type="GeneID" id="23764698"/>
<evidence type="ECO:0000256" key="7">
    <source>
        <dbReference type="ARBA" id="ARBA00022692"/>
    </source>
</evidence>
<evidence type="ECO:0000256" key="1">
    <source>
        <dbReference type="ARBA" id="ARBA00004225"/>
    </source>
</evidence>
<evidence type="ECO:0000256" key="2">
    <source>
        <dbReference type="ARBA" id="ARBA00009025"/>
    </source>
</evidence>
<evidence type="ECO:0000256" key="12">
    <source>
        <dbReference type="ARBA" id="ARBA00023075"/>
    </source>
</evidence>
<feature type="transmembrane region" description="Helical" evidence="18">
    <location>
        <begin position="145"/>
        <end position="167"/>
    </location>
</feature>
<keyword evidence="13 18" id="KW-0496">Mitochondrion</keyword>
<keyword evidence="9 18" id="KW-0249">Electron transport</keyword>
<comment type="catalytic activity">
    <reaction evidence="17 18">
        <text>a ubiquinone + NADH + 5 H(+)(in) = a ubiquinol + NAD(+) + 4 H(+)(out)</text>
        <dbReference type="Rhea" id="RHEA:29091"/>
        <dbReference type="Rhea" id="RHEA-COMP:9565"/>
        <dbReference type="Rhea" id="RHEA-COMP:9566"/>
        <dbReference type="ChEBI" id="CHEBI:15378"/>
        <dbReference type="ChEBI" id="CHEBI:16389"/>
        <dbReference type="ChEBI" id="CHEBI:17976"/>
        <dbReference type="ChEBI" id="CHEBI:57540"/>
        <dbReference type="ChEBI" id="CHEBI:57945"/>
        <dbReference type="EC" id="7.1.1.2"/>
    </reaction>
</comment>
<dbReference type="PANTHER" id="PTHR43507">
    <property type="entry name" value="NADH-UBIQUINONE OXIDOREDUCTASE CHAIN 4"/>
    <property type="match status" value="1"/>
</dbReference>
<keyword evidence="12 18" id="KW-0830">Ubiquinone</keyword>
<geneLocation type="mitochondrion" evidence="21"/>
<feature type="transmembrane region" description="Helical" evidence="18">
    <location>
        <begin position="258"/>
        <end position="278"/>
    </location>
</feature>
<organism evidence="21">
    <name type="scientific">Cynomys ludovicianus</name>
    <name type="common">Black-tailed prairie dog</name>
    <dbReference type="NCBI Taxonomy" id="45480"/>
    <lineage>
        <taxon>Eukaryota</taxon>
        <taxon>Metazoa</taxon>
        <taxon>Chordata</taxon>
        <taxon>Craniata</taxon>
        <taxon>Vertebrata</taxon>
        <taxon>Euteleostomi</taxon>
        <taxon>Mammalia</taxon>
        <taxon>Eutheria</taxon>
        <taxon>Euarchontoglires</taxon>
        <taxon>Glires</taxon>
        <taxon>Rodentia</taxon>
        <taxon>Sciuromorpha</taxon>
        <taxon>Sciuridae</taxon>
        <taxon>Xerinae</taxon>
        <taxon>Marmotini</taxon>
        <taxon>Cynomys</taxon>
    </lineage>
</organism>
<dbReference type="EC" id="7.1.1.2" evidence="3 18"/>
<dbReference type="GO" id="GO:0015990">
    <property type="term" value="P:electron transport coupled proton transport"/>
    <property type="evidence" value="ECO:0007669"/>
    <property type="project" value="TreeGrafter"/>
</dbReference>
<keyword evidence="6 18" id="KW-0679">Respiratory chain</keyword>
<accession>A0A0U1Z8V7</accession>
<dbReference type="RefSeq" id="YP_009128499.1">
    <property type="nucleotide sequence ID" value="NC_026706.1"/>
</dbReference>
<dbReference type="GO" id="GO:0042773">
    <property type="term" value="P:ATP synthesis coupled electron transport"/>
    <property type="evidence" value="ECO:0007669"/>
    <property type="project" value="InterPro"/>
</dbReference>
<evidence type="ECO:0000256" key="3">
    <source>
        <dbReference type="ARBA" id="ARBA00012944"/>
    </source>
</evidence>
<evidence type="ECO:0000256" key="13">
    <source>
        <dbReference type="ARBA" id="ARBA00023128"/>
    </source>
</evidence>
<evidence type="ECO:0000256" key="14">
    <source>
        <dbReference type="ARBA" id="ARBA00023136"/>
    </source>
</evidence>
<dbReference type="Pfam" id="PF00361">
    <property type="entry name" value="Proton_antipo_M"/>
    <property type="match status" value="1"/>
</dbReference>
<proteinExistence type="inferred from homology"/>
<evidence type="ECO:0000313" key="21">
    <source>
        <dbReference type="EMBL" id="AJP09671.1"/>
    </source>
</evidence>
<feature type="transmembrane region" description="Helical" evidence="18">
    <location>
        <begin position="54"/>
        <end position="73"/>
    </location>
</feature>
<gene>
    <name evidence="21" type="primary">ND4</name>
</gene>
<feature type="transmembrane region" description="Helical" evidence="18">
    <location>
        <begin position="94"/>
        <end position="110"/>
    </location>
</feature>
<sequence>MLKIIMPTILLAPLTWFSKPSMIWINPSIHSLMISLIVLLTLNRPTNTDLIFSLVFFTDPLSSPLLILTAWLLPLMIMASQSHLTHEPLIRKKLYILMLISLQSFLIMTFSATELIMFYILFEATLIPTLIIITRWGNQTERLNAGLYFLFYTLVGSLPLLVALIYIQKSTGSLNFIISLYQSSNLPMSWTNNILWLACIMAFMVKMPLYGLHLWLPKAHVEAPIAGSMVLAAILLKLGGYGMIRISTLLHPITCNMAYPFIMLSLWGMIMTSSICLRQTDLKSLIAYSSVSHMALVIVAIMIQTPWSFMGATALMIAHGLTSSMLFCLANTNYERIHSRTMMLARGLQSILPLMATWWILATLTNLALPPSINLIGELFIIMSSFTWSSITIILTGLNMLITALYSLYMLTVTQWGKFTYHTLSVNPSFTRENMLMFLHLFPLIILSTNPTIILGHLY</sequence>
<keyword evidence="8" id="KW-1278">Translocase</keyword>
<dbReference type="Pfam" id="PF01059">
    <property type="entry name" value="Oxidored_q5_N"/>
    <property type="match status" value="1"/>
</dbReference>
<keyword evidence="14 18" id="KW-0472">Membrane</keyword>
<dbReference type="PRINTS" id="PR01437">
    <property type="entry name" value="NUOXDRDTASE4"/>
</dbReference>
<feature type="transmembrane region" description="Helical" evidence="18">
    <location>
        <begin position="21"/>
        <end position="42"/>
    </location>
</feature>
<evidence type="ECO:0000256" key="18">
    <source>
        <dbReference type="RuleBase" id="RU003297"/>
    </source>
</evidence>
<evidence type="ECO:0000256" key="4">
    <source>
        <dbReference type="ARBA" id="ARBA00021006"/>
    </source>
</evidence>
<evidence type="ECO:0000256" key="10">
    <source>
        <dbReference type="ARBA" id="ARBA00022989"/>
    </source>
</evidence>
<keyword evidence="5 18" id="KW-0813">Transport</keyword>
<dbReference type="NCBIfam" id="TIGR01972">
    <property type="entry name" value="NDH_I_M"/>
    <property type="match status" value="1"/>
</dbReference>
<dbReference type="InterPro" id="IPR010227">
    <property type="entry name" value="NADH_Q_OxRdtase_chainM/4"/>
</dbReference>
<evidence type="ECO:0000256" key="17">
    <source>
        <dbReference type="ARBA" id="ARBA00049551"/>
    </source>
</evidence>
<feature type="transmembrane region" description="Helical" evidence="18">
    <location>
        <begin position="194"/>
        <end position="216"/>
    </location>
</feature>
<comment type="similarity">
    <text evidence="2 18">Belongs to the complex I subunit 4 family.</text>
</comment>
<feature type="domain" description="NADH:quinone oxidoreductase/Mrp antiporter transmembrane" evidence="19">
    <location>
        <begin position="112"/>
        <end position="399"/>
    </location>
</feature>
<dbReference type="InterPro" id="IPR001750">
    <property type="entry name" value="ND/Mrp_TM"/>
</dbReference>
<evidence type="ECO:0000256" key="15">
    <source>
        <dbReference type="ARBA" id="ARBA00024313"/>
    </source>
</evidence>
<dbReference type="GO" id="GO:0003954">
    <property type="term" value="F:NADH dehydrogenase activity"/>
    <property type="evidence" value="ECO:0007669"/>
    <property type="project" value="TreeGrafter"/>
</dbReference>
<feature type="domain" description="NADH:ubiquinone oxidoreductase chain 4 N-terminal" evidence="20">
    <location>
        <begin position="1"/>
        <end position="109"/>
    </location>
</feature>
<dbReference type="InterPro" id="IPR003918">
    <property type="entry name" value="NADH_UbQ_OxRdtase"/>
</dbReference>
<dbReference type="GO" id="GO:0048039">
    <property type="term" value="F:ubiquinone binding"/>
    <property type="evidence" value="ECO:0007669"/>
    <property type="project" value="TreeGrafter"/>
</dbReference>
<feature type="transmembrane region" description="Helical" evidence="18">
    <location>
        <begin position="285"/>
        <end position="303"/>
    </location>
</feature>
<dbReference type="GO" id="GO:0031966">
    <property type="term" value="C:mitochondrial membrane"/>
    <property type="evidence" value="ECO:0007669"/>
    <property type="project" value="UniProtKB-SubCell"/>
</dbReference>
<feature type="transmembrane region" description="Helical" evidence="18">
    <location>
        <begin position="223"/>
        <end position="246"/>
    </location>
</feature>
<dbReference type="EMBL" id="KP326310">
    <property type="protein sequence ID" value="AJP09671.1"/>
    <property type="molecule type" value="Genomic_DNA"/>
</dbReference>
<evidence type="ECO:0000256" key="8">
    <source>
        <dbReference type="ARBA" id="ARBA00022967"/>
    </source>
</evidence>
<dbReference type="AlphaFoldDB" id="A0A0U1Z8V7"/>
<evidence type="ECO:0000259" key="20">
    <source>
        <dbReference type="Pfam" id="PF01059"/>
    </source>
</evidence>
<protein>
    <recommendedName>
        <fullName evidence="4 18">NADH-ubiquinone oxidoreductase chain 4</fullName>
        <ecNumber evidence="3 18">7.1.1.2</ecNumber>
    </recommendedName>
</protein>
<dbReference type="CTD" id="4538"/>
<evidence type="ECO:0000256" key="11">
    <source>
        <dbReference type="ARBA" id="ARBA00023027"/>
    </source>
</evidence>
<evidence type="ECO:0000259" key="19">
    <source>
        <dbReference type="Pfam" id="PF00361"/>
    </source>
</evidence>
<feature type="transmembrane region" description="Helical" evidence="18">
    <location>
        <begin position="309"/>
        <end position="330"/>
    </location>
</feature>
<keyword evidence="7 18" id="KW-0812">Transmembrane</keyword>
<evidence type="ECO:0000256" key="16">
    <source>
        <dbReference type="ARBA" id="ARBA00024376"/>
    </source>
</evidence>
<feature type="transmembrane region" description="Helical" evidence="18">
    <location>
        <begin position="389"/>
        <end position="414"/>
    </location>
</feature>
<dbReference type="InterPro" id="IPR000260">
    <property type="entry name" value="NADH4_N"/>
</dbReference>
<evidence type="ECO:0000256" key="9">
    <source>
        <dbReference type="ARBA" id="ARBA00022982"/>
    </source>
</evidence>
<feature type="transmembrane region" description="Helical" evidence="18">
    <location>
        <begin position="351"/>
        <end position="369"/>
    </location>
</feature>
<evidence type="ECO:0000256" key="5">
    <source>
        <dbReference type="ARBA" id="ARBA00022448"/>
    </source>
</evidence>
<evidence type="ECO:0000256" key="6">
    <source>
        <dbReference type="ARBA" id="ARBA00022660"/>
    </source>
</evidence>
<comment type="subcellular location">
    <subcellularLocation>
        <location evidence="1 18">Mitochondrion membrane</location>
        <topology evidence="1 18">Multi-pass membrane protein</topology>
    </subcellularLocation>
</comment>
<keyword evidence="10 18" id="KW-1133">Transmembrane helix</keyword>
<feature type="transmembrane region" description="Helical" evidence="18">
    <location>
        <begin position="435"/>
        <end position="458"/>
    </location>
</feature>
<name>A0A0U1Z8V7_CYNLU</name>
<dbReference type="PANTHER" id="PTHR43507:SF20">
    <property type="entry name" value="NADH-UBIQUINONE OXIDOREDUCTASE CHAIN 4"/>
    <property type="match status" value="1"/>
</dbReference>
<reference evidence="21" key="1">
    <citation type="journal article" date="2015" name="Mitochondrial DNA">
        <title>The complete mitochondrial genomes of Cynomys leucurus and C. ludovicianus (Rodentia: Sciuridae).</title>
        <authorList>
            <person name="Li B."/>
            <person name="Yu D."/>
            <person name="Cheng H."/>
            <person name="Storey K.B."/>
            <person name="Zhang J."/>
        </authorList>
    </citation>
    <scope>NUCLEOTIDE SEQUENCE</scope>
</reference>
<keyword evidence="11 18" id="KW-0520">NAD</keyword>